<keyword evidence="1" id="KW-0812">Transmembrane</keyword>
<dbReference type="SUPFAM" id="SSF52833">
    <property type="entry name" value="Thioredoxin-like"/>
    <property type="match status" value="1"/>
</dbReference>
<dbReference type="EMBL" id="JBHUFU010000001">
    <property type="protein sequence ID" value="MFD1828506.1"/>
    <property type="molecule type" value="Genomic_DNA"/>
</dbReference>
<evidence type="ECO:0000313" key="2">
    <source>
        <dbReference type="EMBL" id="MFD1828506.1"/>
    </source>
</evidence>
<dbReference type="Proteomes" id="UP001597365">
    <property type="component" value="Unassembled WGS sequence"/>
</dbReference>
<dbReference type="InterPro" id="IPR036249">
    <property type="entry name" value="Thioredoxin-like_sf"/>
</dbReference>
<keyword evidence="1" id="KW-1133">Transmembrane helix</keyword>
<name>A0ABW4PCV6_9ACTN</name>
<reference evidence="3" key="1">
    <citation type="journal article" date="2019" name="Int. J. Syst. Evol. Microbiol.">
        <title>The Global Catalogue of Microorganisms (GCM) 10K type strain sequencing project: providing services to taxonomists for standard genome sequencing and annotation.</title>
        <authorList>
            <consortium name="The Broad Institute Genomics Platform"/>
            <consortium name="The Broad Institute Genome Sequencing Center for Infectious Disease"/>
            <person name="Wu L."/>
            <person name="Ma J."/>
        </authorList>
    </citation>
    <scope>NUCLEOTIDE SEQUENCE [LARGE SCALE GENOMIC DNA]</scope>
    <source>
        <strain evidence="3">CGMCC 4.7455</strain>
    </source>
</reference>
<keyword evidence="3" id="KW-1185">Reference proteome</keyword>
<proteinExistence type="predicted"/>
<evidence type="ECO:0000256" key="1">
    <source>
        <dbReference type="SAM" id="Phobius"/>
    </source>
</evidence>
<accession>A0ABW4PCV6</accession>
<organism evidence="2 3">
    <name type="scientific">Streptomyces desertarenae</name>
    <dbReference type="NCBI Taxonomy" id="2666184"/>
    <lineage>
        <taxon>Bacteria</taxon>
        <taxon>Bacillati</taxon>
        <taxon>Actinomycetota</taxon>
        <taxon>Actinomycetes</taxon>
        <taxon>Kitasatosporales</taxon>
        <taxon>Streptomycetaceae</taxon>
        <taxon>Streptomyces</taxon>
    </lineage>
</organism>
<dbReference type="RefSeq" id="WP_380896097.1">
    <property type="nucleotide sequence ID" value="NZ_JBHUFU010000001.1"/>
</dbReference>
<gene>
    <name evidence="2" type="ORF">ACFSJS_02350</name>
</gene>
<comment type="caution">
    <text evidence="2">The sequence shown here is derived from an EMBL/GenBank/DDBJ whole genome shotgun (WGS) entry which is preliminary data.</text>
</comment>
<dbReference type="Gene3D" id="3.40.30.10">
    <property type="entry name" value="Glutaredoxin"/>
    <property type="match status" value="1"/>
</dbReference>
<keyword evidence="1" id="KW-0472">Membrane</keyword>
<feature type="transmembrane region" description="Helical" evidence="1">
    <location>
        <begin position="6"/>
        <end position="26"/>
    </location>
</feature>
<evidence type="ECO:0008006" key="4">
    <source>
        <dbReference type="Google" id="ProtNLM"/>
    </source>
</evidence>
<protein>
    <recommendedName>
        <fullName evidence="4">Thioredoxin domain-containing protein</fullName>
    </recommendedName>
</protein>
<sequence length="185" mass="19218">MVYLAIALVVVGALCALDLMLTLAVLRRLRKQSSAAPVLTEEGGIPVGATVAPFSTRCIEGMPLTERDLTDGAVVSFFAPGCKPCRDKLPRFVEQAGALQGRRQVIAVVVAGSGERRYEDEAQAMAEQLSPVARVVRETPEGPCASAFAVNAFPSQFAVSAPDGEPPAVAAVGDSVLTAVPAGRV</sequence>
<evidence type="ECO:0000313" key="3">
    <source>
        <dbReference type="Proteomes" id="UP001597365"/>
    </source>
</evidence>